<evidence type="ECO:0000256" key="2">
    <source>
        <dbReference type="ARBA" id="ARBA00023125"/>
    </source>
</evidence>
<evidence type="ECO:0000256" key="1">
    <source>
        <dbReference type="ARBA" id="ARBA00023015"/>
    </source>
</evidence>
<dbReference type="PROSITE" id="PS50932">
    <property type="entry name" value="HTH_LACI_2"/>
    <property type="match status" value="1"/>
</dbReference>
<proteinExistence type="predicted"/>
<keyword evidence="3" id="KW-0804">Transcription</keyword>
<dbReference type="Proteomes" id="UP001241472">
    <property type="component" value="Unassembled WGS sequence"/>
</dbReference>
<keyword evidence="6" id="KW-1185">Reference proteome</keyword>
<feature type="domain" description="HTH lacI-type" evidence="4">
    <location>
        <begin position="14"/>
        <end position="57"/>
    </location>
</feature>
<dbReference type="CDD" id="cd06267">
    <property type="entry name" value="PBP1_LacI_sugar_binding-like"/>
    <property type="match status" value="1"/>
</dbReference>
<keyword evidence="2" id="KW-0238">DNA-binding</keyword>
<accession>A0ABT9PX82</accession>
<reference evidence="5 6" key="1">
    <citation type="submission" date="2023-07" db="EMBL/GenBank/DDBJ databases">
        <title>Sorghum-associated microbial communities from plants grown in Nebraska, USA.</title>
        <authorList>
            <person name="Schachtman D."/>
        </authorList>
    </citation>
    <scope>NUCLEOTIDE SEQUENCE [LARGE SCALE GENOMIC DNA]</scope>
    <source>
        <strain evidence="5 6">DS1307</strain>
    </source>
</reference>
<evidence type="ECO:0000256" key="3">
    <source>
        <dbReference type="ARBA" id="ARBA00023163"/>
    </source>
</evidence>
<dbReference type="EMBL" id="JAUSRF010000011">
    <property type="protein sequence ID" value="MDP9838746.1"/>
    <property type="molecule type" value="Genomic_DNA"/>
</dbReference>
<dbReference type="PANTHER" id="PTHR30146">
    <property type="entry name" value="LACI-RELATED TRANSCRIPTIONAL REPRESSOR"/>
    <property type="match status" value="1"/>
</dbReference>
<dbReference type="SUPFAM" id="SSF47413">
    <property type="entry name" value="lambda repressor-like DNA-binding domains"/>
    <property type="match status" value="1"/>
</dbReference>
<protein>
    <submittedName>
        <fullName evidence="5">LacI family transcriptional regulator</fullName>
    </submittedName>
</protein>
<evidence type="ECO:0000313" key="5">
    <source>
        <dbReference type="EMBL" id="MDP9838746.1"/>
    </source>
</evidence>
<dbReference type="Gene3D" id="3.40.50.2300">
    <property type="match status" value="2"/>
</dbReference>
<dbReference type="SMART" id="SM00354">
    <property type="entry name" value="HTH_LACI"/>
    <property type="match status" value="1"/>
</dbReference>
<dbReference type="InterPro" id="IPR010982">
    <property type="entry name" value="Lambda_DNA-bd_dom_sf"/>
</dbReference>
<comment type="caution">
    <text evidence="5">The sequence shown here is derived from an EMBL/GenBank/DDBJ whole genome shotgun (WGS) entry which is preliminary data.</text>
</comment>
<keyword evidence="1" id="KW-0805">Transcription regulation</keyword>
<evidence type="ECO:0000313" key="6">
    <source>
        <dbReference type="Proteomes" id="UP001241472"/>
    </source>
</evidence>
<organism evidence="5 6">
    <name type="scientific">Neorhizobium huautlense</name>
    <dbReference type="NCBI Taxonomy" id="67774"/>
    <lineage>
        <taxon>Bacteria</taxon>
        <taxon>Pseudomonadati</taxon>
        <taxon>Pseudomonadota</taxon>
        <taxon>Alphaproteobacteria</taxon>
        <taxon>Hyphomicrobiales</taxon>
        <taxon>Rhizobiaceae</taxon>
        <taxon>Rhizobium/Agrobacterium group</taxon>
        <taxon>Neorhizobium</taxon>
    </lineage>
</organism>
<dbReference type="PANTHER" id="PTHR30146:SF109">
    <property type="entry name" value="HTH-TYPE TRANSCRIPTIONAL REGULATOR GALS"/>
    <property type="match status" value="1"/>
</dbReference>
<dbReference type="CDD" id="cd01392">
    <property type="entry name" value="HTH_LacI"/>
    <property type="match status" value="1"/>
</dbReference>
<dbReference type="InterPro" id="IPR046335">
    <property type="entry name" value="LacI/GalR-like_sensor"/>
</dbReference>
<dbReference type="InterPro" id="IPR028082">
    <property type="entry name" value="Peripla_BP_I"/>
</dbReference>
<gene>
    <name evidence="5" type="ORF">J2T09_003518</name>
</gene>
<dbReference type="Pfam" id="PF13377">
    <property type="entry name" value="Peripla_BP_3"/>
    <property type="match status" value="1"/>
</dbReference>
<sequence length="347" mass="38210">MLKFVSTRLIMGRVTLQDIANHTGLSKFAVSCSLSGKPGVSDATRKRVEDAAEKLGYLRARPVEEQREITLIFHDRVDNVSYELRTMLQDGMQREAHRLGQPVRLQWTHDANRVETMAKDSAGIILVGPHEQRTLDMLKSSGVPVVRLGWVAPLEQADHVGGTDHEAGIAVGDYLIGLGHRDIAFLQGEEGYRGRMERFHGLREGLEQHPEARLHHLQFEEDGGFIPALRKLHNAGIAPTALFCAHDGLALTAVSELLARGYRIPEDMSVVGFGDFSAATQISPHLTTIKVQGIEMGAAAMRLLLERIETRGQPVHAKRILIASTFVERRSSGAAPKQAKLLDHASP</sequence>
<dbReference type="Gene3D" id="1.10.260.40">
    <property type="entry name" value="lambda repressor-like DNA-binding domains"/>
    <property type="match status" value="1"/>
</dbReference>
<dbReference type="InterPro" id="IPR000843">
    <property type="entry name" value="HTH_LacI"/>
</dbReference>
<evidence type="ECO:0000259" key="4">
    <source>
        <dbReference type="PROSITE" id="PS50932"/>
    </source>
</evidence>
<name>A0ABT9PX82_9HYPH</name>
<dbReference type="Pfam" id="PF00356">
    <property type="entry name" value="LacI"/>
    <property type="match status" value="1"/>
</dbReference>
<dbReference type="SUPFAM" id="SSF53822">
    <property type="entry name" value="Periplasmic binding protein-like I"/>
    <property type="match status" value="1"/>
</dbReference>